<accession>A0A7Y3W6E1</accession>
<proteinExistence type="predicted"/>
<feature type="coiled-coil region" evidence="1">
    <location>
        <begin position="115"/>
        <end position="142"/>
    </location>
</feature>
<dbReference type="Proteomes" id="UP000536835">
    <property type="component" value="Unassembled WGS sequence"/>
</dbReference>
<gene>
    <name evidence="2" type="ORF">HK107_13985</name>
</gene>
<evidence type="ECO:0008006" key="4">
    <source>
        <dbReference type="Google" id="ProtNLM"/>
    </source>
</evidence>
<evidence type="ECO:0000313" key="3">
    <source>
        <dbReference type="Proteomes" id="UP000536835"/>
    </source>
</evidence>
<protein>
    <recommendedName>
        <fullName evidence="4">Flagellar FliJ protein</fullName>
    </recommendedName>
</protein>
<dbReference type="RefSeq" id="WP_173200865.1">
    <property type="nucleotide sequence ID" value="NZ_JABFCX010000003.1"/>
</dbReference>
<evidence type="ECO:0000256" key="1">
    <source>
        <dbReference type="SAM" id="Coils"/>
    </source>
</evidence>
<sequence length="142" mass="16373">MKRPDKILDVFKTRSDEAAKIVGELRERRTLTLNAQVQVLQSIETAYNDARRDRSSVGAAGGYARRALKKASDLRTEAERIAEAELIAQDQLRGCFADQKRFELFQSQRQIKERAVARKREENRLLEEIDQLQAAKDREERG</sequence>
<keyword evidence="1" id="KW-0175">Coiled coil</keyword>
<evidence type="ECO:0000313" key="2">
    <source>
        <dbReference type="EMBL" id="NNU17438.1"/>
    </source>
</evidence>
<comment type="caution">
    <text evidence="2">The sequence shown here is derived from an EMBL/GenBank/DDBJ whole genome shotgun (WGS) entry which is preliminary data.</text>
</comment>
<dbReference type="EMBL" id="JABFCX010000003">
    <property type="protein sequence ID" value="NNU17438.1"/>
    <property type="molecule type" value="Genomic_DNA"/>
</dbReference>
<dbReference type="AlphaFoldDB" id="A0A7Y3W6E1"/>
<reference evidence="2 3" key="1">
    <citation type="submission" date="2020-05" db="EMBL/GenBank/DDBJ databases">
        <title>Parvularcula mediterraneae sp. nov., isolated from polypropylene straw from shallow seawater of the seashore of Laganas in Zakynthos island, Greece.</title>
        <authorList>
            <person name="Szabo I."/>
            <person name="Al-Omari J."/>
            <person name="Rado J."/>
            <person name="Szerdahelyi G.S."/>
        </authorList>
    </citation>
    <scope>NUCLEOTIDE SEQUENCE [LARGE SCALE GENOMIC DNA]</scope>
    <source>
        <strain evidence="2 3">ZS-1/3</strain>
    </source>
</reference>
<keyword evidence="3" id="KW-1185">Reference proteome</keyword>
<organism evidence="2 3">
    <name type="scientific">Parvularcula mediterranea</name>
    <dbReference type="NCBI Taxonomy" id="2732508"/>
    <lineage>
        <taxon>Bacteria</taxon>
        <taxon>Pseudomonadati</taxon>
        <taxon>Pseudomonadota</taxon>
        <taxon>Alphaproteobacteria</taxon>
        <taxon>Parvularculales</taxon>
        <taxon>Parvularculaceae</taxon>
        <taxon>Parvularcula</taxon>
    </lineage>
</organism>
<name>A0A7Y3W6E1_9PROT</name>